<evidence type="ECO:0000313" key="1">
    <source>
        <dbReference type="EMBL" id="EDW30769.1"/>
    </source>
</evidence>
<reference evidence="1 2" key="1">
    <citation type="journal article" date="2007" name="Nature">
        <title>Evolution of genes and genomes on the Drosophila phylogeny.</title>
        <authorList>
            <consortium name="Drosophila 12 Genomes Consortium"/>
            <person name="Clark A.G."/>
            <person name="Eisen M.B."/>
            <person name="Smith D.R."/>
            <person name="Bergman C.M."/>
            <person name="Oliver B."/>
            <person name="Markow T.A."/>
            <person name="Kaufman T.C."/>
            <person name="Kellis M."/>
            <person name="Gelbart W."/>
            <person name="Iyer V.N."/>
            <person name="Pollard D.A."/>
            <person name="Sackton T.B."/>
            <person name="Larracuente A.M."/>
            <person name="Singh N.D."/>
            <person name="Abad J.P."/>
            <person name="Abt D.N."/>
            <person name="Adryan B."/>
            <person name="Aguade M."/>
            <person name="Akashi H."/>
            <person name="Anderson W.W."/>
            <person name="Aquadro C.F."/>
            <person name="Ardell D.H."/>
            <person name="Arguello R."/>
            <person name="Artieri C.G."/>
            <person name="Barbash D.A."/>
            <person name="Barker D."/>
            <person name="Barsanti P."/>
            <person name="Batterham P."/>
            <person name="Batzoglou S."/>
            <person name="Begun D."/>
            <person name="Bhutkar A."/>
            <person name="Blanco E."/>
            <person name="Bosak S.A."/>
            <person name="Bradley R.K."/>
            <person name="Brand A.D."/>
            <person name="Brent M.R."/>
            <person name="Brooks A.N."/>
            <person name="Brown R.H."/>
            <person name="Butlin R.K."/>
            <person name="Caggese C."/>
            <person name="Calvi B.R."/>
            <person name="Bernardo de Carvalho A."/>
            <person name="Caspi A."/>
            <person name="Castrezana S."/>
            <person name="Celniker S.E."/>
            <person name="Chang J.L."/>
            <person name="Chapple C."/>
            <person name="Chatterji S."/>
            <person name="Chinwalla A."/>
            <person name="Civetta A."/>
            <person name="Clifton S.W."/>
            <person name="Comeron J.M."/>
            <person name="Costello J.C."/>
            <person name="Coyne J.A."/>
            <person name="Daub J."/>
            <person name="David R.G."/>
            <person name="Delcher A.L."/>
            <person name="Delehaunty K."/>
            <person name="Do C.B."/>
            <person name="Ebling H."/>
            <person name="Edwards K."/>
            <person name="Eickbush T."/>
            <person name="Evans J.D."/>
            <person name="Filipski A."/>
            <person name="Findeiss S."/>
            <person name="Freyhult E."/>
            <person name="Fulton L."/>
            <person name="Fulton R."/>
            <person name="Garcia A.C."/>
            <person name="Gardiner A."/>
            <person name="Garfield D.A."/>
            <person name="Garvin B.E."/>
            <person name="Gibson G."/>
            <person name="Gilbert D."/>
            <person name="Gnerre S."/>
            <person name="Godfrey J."/>
            <person name="Good R."/>
            <person name="Gotea V."/>
            <person name="Gravely B."/>
            <person name="Greenberg A.J."/>
            <person name="Griffiths-Jones S."/>
            <person name="Gross S."/>
            <person name="Guigo R."/>
            <person name="Gustafson E.A."/>
            <person name="Haerty W."/>
            <person name="Hahn M.W."/>
            <person name="Halligan D.L."/>
            <person name="Halpern A.L."/>
            <person name="Halter G.M."/>
            <person name="Han M.V."/>
            <person name="Heger A."/>
            <person name="Hillier L."/>
            <person name="Hinrichs A.S."/>
            <person name="Holmes I."/>
            <person name="Hoskins R.A."/>
            <person name="Hubisz M.J."/>
            <person name="Hultmark D."/>
            <person name="Huntley M.A."/>
            <person name="Jaffe D.B."/>
            <person name="Jagadeeshan S."/>
            <person name="Jeck W.R."/>
            <person name="Johnson J."/>
            <person name="Jones C.D."/>
            <person name="Jordan W.C."/>
            <person name="Karpen G.H."/>
            <person name="Kataoka E."/>
            <person name="Keightley P.D."/>
            <person name="Kheradpour P."/>
            <person name="Kirkness E.F."/>
            <person name="Koerich L.B."/>
            <person name="Kristiansen K."/>
            <person name="Kudrna D."/>
            <person name="Kulathinal R.J."/>
            <person name="Kumar S."/>
            <person name="Kwok R."/>
            <person name="Lander E."/>
            <person name="Langley C.H."/>
            <person name="Lapoint R."/>
            <person name="Lazzaro B.P."/>
            <person name="Lee S.J."/>
            <person name="Levesque L."/>
            <person name="Li R."/>
            <person name="Lin C.F."/>
            <person name="Lin M.F."/>
            <person name="Lindblad-Toh K."/>
            <person name="Llopart A."/>
            <person name="Long M."/>
            <person name="Low L."/>
            <person name="Lozovsky E."/>
            <person name="Lu J."/>
            <person name="Luo M."/>
            <person name="Machado C.A."/>
            <person name="Makalowski W."/>
            <person name="Marzo M."/>
            <person name="Matsuda M."/>
            <person name="Matzkin L."/>
            <person name="McAllister B."/>
            <person name="McBride C.S."/>
            <person name="McKernan B."/>
            <person name="McKernan K."/>
            <person name="Mendez-Lago M."/>
            <person name="Minx P."/>
            <person name="Mollenhauer M.U."/>
            <person name="Montooth K."/>
            <person name="Mount S.M."/>
            <person name="Mu X."/>
            <person name="Myers E."/>
            <person name="Negre B."/>
            <person name="Newfeld S."/>
            <person name="Nielsen R."/>
            <person name="Noor M.A."/>
            <person name="O'Grady P."/>
            <person name="Pachter L."/>
            <person name="Papaceit M."/>
            <person name="Parisi M.J."/>
            <person name="Parisi M."/>
            <person name="Parts L."/>
            <person name="Pedersen J.S."/>
            <person name="Pesole G."/>
            <person name="Phillippy A.M."/>
            <person name="Ponting C.P."/>
            <person name="Pop M."/>
            <person name="Porcelli D."/>
            <person name="Powell J.R."/>
            <person name="Prohaska S."/>
            <person name="Pruitt K."/>
            <person name="Puig M."/>
            <person name="Quesneville H."/>
            <person name="Ram K.R."/>
            <person name="Rand D."/>
            <person name="Rasmussen M.D."/>
            <person name="Reed L.K."/>
            <person name="Reenan R."/>
            <person name="Reily A."/>
            <person name="Remington K.A."/>
            <person name="Rieger T.T."/>
            <person name="Ritchie M.G."/>
            <person name="Robin C."/>
            <person name="Rogers Y.H."/>
            <person name="Rohde C."/>
            <person name="Rozas J."/>
            <person name="Rubenfield M.J."/>
            <person name="Ruiz A."/>
            <person name="Russo S."/>
            <person name="Salzberg S.L."/>
            <person name="Sanchez-Gracia A."/>
            <person name="Saranga D.J."/>
            <person name="Sato H."/>
            <person name="Schaeffer S.W."/>
            <person name="Schatz M.C."/>
            <person name="Schlenke T."/>
            <person name="Schwartz R."/>
            <person name="Segarra C."/>
            <person name="Singh R.S."/>
            <person name="Sirot L."/>
            <person name="Sirota M."/>
            <person name="Sisneros N.B."/>
            <person name="Smith C.D."/>
            <person name="Smith T.F."/>
            <person name="Spieth J."/>
            <person name="Stage D.E."/>
            <person name="Stark A."/>
            <person name="Stephan W."/>
            <person name="Strausberg R.L."/>
            <person name="Strempel S."/>
            <person name="Sturgill D."/>
            <person name="Sutton G."/>
            <person name="Sutton G.G."/>
            <person name="Tao W."/>
            <person name="Teichmann S."/>
            <person name="Tobari Y.N."/>
            <person name="Tomimura Y."/>
            <person name="Tsolas J.M."/>
            <person name="Valente V.L."/>
            <person name="Venter E."/>
            <person name="Venter J.C."/>
            <person name="Vicario S."/>
            <person name="Vieira F.G."/>
            <person name="Vilella A.J."/>
            <person name="Villasante A."/>
            <person name="Walenz B."/>
            <person name="Wang J."/>
            <person name="Wasserman M."/>
            <person name="Watts T."/>
            <person name="Wilson D."/>
            <person name="Wilson R.K."/>
            <person name="Wing R.A."/>
            <person name="Wolfner M.F."/>
            <person name="Wong A."/>
            <person name="Wong G.K."/>
            <person name="Wu C.I."/>
            <person name="Wu G."/>
            <person name="Yamamoto D."/>
            <person name="Yang H.P."/>
            <person name="Yang S.P."/>
            <person name="Yorke J.A."/>
            <person name="Yoshida K."/>
            <person name="Zdobnov E."/>
            <person name="Zhang P."/>
            <person name="Zhang Y."/>
            <person name="Zimin A.V."/>
            <person name="Baldwin J."/>
            <person name="Abdouelleil A."/>
            <person name="Abdulkadir J."/>
            <person name="Abebe A."/>
            <person name="Abera B."/>
            <person name="Abreu J."/>
            <person name="Acer S.C."/>
            <person name="Aftuck L."/>
            <person name="Alexander A."/>
            <person name="An P."/>
            <person name="Anderson E."/>
            <person name="Anderson S."/>
            <person name="Arachi H."/>
            <person name="Azer M."/>
            <person name="Bachantsang P."/>
            <person name="Barry A."/>
            <person name="Bayul T."/>
            <person name="Berlin A."/>
            <person name="Bessette D."/>
            <person name="Bloom T."/>
            <person name="Blye J."/>
            <person name="Boguslavskiy L."/>
            <person name="Bonnet C."/>
            <person name="Boukhgalter B."/>
            <person name="Bourzgui I."/>
            <person name="Brown A."/>
            <person name="Cahill P."/>
            <person name="Channer S."/>
            <person name="Cheshatsang Y."/>
            <person name="Chuda L."/>
            <person name="Citroen M."/>
            <person name="Collymore A."/>
            <person name="Cooke P."/>
            <person name="Costello M."/>
            <person name="D'Aco K."/>
            <person name="Daza R."/>
            <person name="De Haan G."/>
            <person name="DeGray S."/>
            <person name="DeMaso C."/>
            <person name="Dhargay N."/>
            <person name="Dooley K."/>
            <person name="Dooley E."/>
            <person name="Doricent M."/>
            <person name="Dorje P."/>
            <person name="Dorjee K."/>
            <person name="Dupes A."/>
            <person name="Elong R."/>
            <person name="Falk J."/>
            <person name="Farina A."/>
            <person name="Faro S."/>
            <person name="Ferguson D."/>
            <person name="Fisher S."/>
            <person name="Foley C.D."/>
            <person name="Franke A."/>
            <person name="Friedrich D."/>
            <person name="Gadbois L."/>
            <person name="Gearin G."/>
            <person name="Gearin C.R."/>
            <person name="Giannoukos G."/>
            <person name="Goode T."/>
            <person name="Graham J."/>
            <person name="Grandbois E."/>
            <person name="Grewal S."/>
            <person name="Gyaltsen K."/>
            <person name="Hafez N."/>
            <person name="Hagos B."/>
            <person name="Hall J."/>
            <person name="Henson C."/>
            <person name="Hollinger A."/>
            <person name="Honan T."/>
            <person name="Huard M.D."/>
            <person name="Hughes L."/>
            <person name="Hurhula B."/>
            <person name="Husby M.E."/>
            <person name="Kamat A."/>
            <person name="Kanga B."/>
            <person name="Kashin S."/>
            <person name="Khazanovich D."/>
            <person name="Kisner P."/>
            <person name="Lance K."/>
            <person name="Lara M."/>
            <person name="Lee W."/>
            <person name="Lennon N."/>
            <person name="Letendre F."/>
            <person name="LeVine R."/>
            <person name="Lipovsky A."/>
            <person name="Liu X."/>
            <person name="Liu J."/>
            <person name="Liu S."/>
            <person name="Lokyitsang T."/>
            <person name="Lokyitsang Y."/>
            <person name="Lubonja R."/>
            <person name="Lui A."/>
            <person name="MacDonald P."/>
            <person name="Magnisalis V."/>
            <person name="Maru K."/>
            <person name="Matthews C."/>
            <person name="McCusker W."/>
            <person name="McDonough S."/>
            <person name="Mehta T."/>
            <person name="Meldrim J."/>
            <person name="Meneus L."/>
            <person name="Mihai O."/>
            <person name="Mihalev A."/>
            <person name="Mihova T."/>
            <person name="Mittelman R."/>
            <person name="Mlenga V."/>
            <person name="Montmayeur A."/>
            <person name="Mulrain L."/>
            <person name="Navidi A."/>
            <person name="Naylor J."/>
            <person name="Negash T."/>
            <person name="Nguyen T."/>
            <person name="Nguyen N."/>
            <person name="Nicol R."/>
            <person name="Norbu C."/>
            <person name="Norbu N."/>
            <person name="Novod N."/>
            <person name="O'Neill B."/>
            <person name="Osman S."/>
            <person name="Markiewicz E."/>
            <person name="Oyono O.L."/>
            <person name="Patti C."/>
            <person name="Phunkhang P."/>
            <person name="Pierre F."/>
            <person name="Priest M."/>
            <person name="Raghuraman S."/>
            <person name="Rege F."/>
            <person name="Reyes R."/>
            <person name="Rise C."/>
            <person name="Rogov P."/>
            <person name="Ross K."/>
            <person name="Ryan E."/>
            <person name="Settipalli S."/>
            <person name="Shea T."/>
            <person name="Sherpa N."/>
            <person name="Shi L."/>
            <person name="Shih D."/>
            <person name="Sparrow T."/>
            <person name="Spaulding J."/>
            <person name="Stalker J."/>
            <person name="Stange-Thomann N."/>
            <person name="Stavropoulos S."/>
            <person name="Stone C."/>
            <person name="Strader C."/>
            <person name="Tesfaye S."/>
            <person name="Thomson T."/>
            <person name="Thoulutsang Y."/>
            <person name="Thoulutsang D."/>
            <person name="Topham K."/>
            <person name="Topping I."/>
            <person name="Tsamla T."/>
            <person name="Vassiliev H."/>
            <person name="Vo A."/>
            <person name="Wangchuk T."/>
            <person name="Wangdi T."/>
            <person name="Weiand M."/>
            <person name="Wilkinson J."/>
            <person name="Wilson A."/>
            <person name="Yadav S."/>
            <person name="Young G."/>
            <person name="Yu Q."/>
            <person name="Zembek L."/>
            <person name="Zhong D."/>
            <person name="Zimmer A."/>
            <person name="Zwirko Z."/>
            <person name="Jaffe D.B."/>
            <person name="Alvarez P."/>
            <person name="Brockman W."/>
            <person name="Butler J."/>
            <person name="Chin C."/>
            <person name="Gnerre S."/>
            <person name="Grabherr M."/>
            <person name="Kleber M."/>
            <person name="Mauceli E."/>
            <person name="MacCallum I."/>
        </authorList>
    </citation>
    <scope>NUCLEOTIDE SEQUENCE [LARGE SCALE GENOMIC DNA]</scope>
    <source>
        <strain evidence="2">MSH-3 / Tucson 14011-0111.49</strain>
    </source>
</reference>
<name>B4H376_DROPE</name>
<dbReference type="AlphaFoldDB" id="B4H376"/>
<gene>
    <name evidence="1" type="primary">Dper\GL13398</name>
    <name evidence="1" type="ORF">Dper_GL13398</name>
</gene>
<proteinExistence type="predicted"/>
<dbReference type="EMBL" id="CH479205">
    <property type="protein sequence ID" value="EDW30769.1"/>
    <property type="molecule type" value="Genomic_DNA"/>
</dbReference>
<accession>B4H376</accession>
<dbReference type="Proteomes" id="UP000008744">
    <property type="component" value="Unassembled WGS sequence"/>
</dbReference>
<dbReference type="HOGENOM" id="CLU_2742736_0_0_1"/>
<protein>
    <submittedName>
        <fullName evidence="1">GL13398</fullName>
    </submittedName>
</protein>
<organism evidence="2">
    <name type="scientific">Drosophila persimilis</name>
    <name type="common">Fruit fly</name>
    <dbReference type="NCBI Taxonomy" id="7234"/>
    <lineage>
        <taxon>Eukaryota</taxon>
        <taxon>Metazoa</taxon>
        <taxon>Ecdysozoa</taxon>
        <taxon>Arthropoda</taxon>
        <taxon>Hexapoda</taxon>
        <taxon>Insecta</taxon>
        <taxon>Pterygota</taxon>
        <taxon>Neoptera</taxon>
        <taxon>Endopterygota</taxon>
        <taxon>Diptera</taxon>
        <taxon>Brachycera</taxon>
        <taxon>Muscomorpha</taxon>
        <taxon>Ephydroidea</taxon>
        <taxon>Drosophilidae</taxon>
        <taxon>Drosophila</taxon>
        <taxon>Sophophora</taxon>
    </lineage>
</organism>
<keyword evidence="2" id="KW-1185">Reference proteome</keyword>
<evidence type="ECO:0000313" key="2">
    <source>
        <dbReference type="Proteomes" id="UP000008744"/>
    </source>
</evidence>
<sequence>MAQGFKELTVAMESQFCSLQLLNESPRRKRVTPRDLQVPTVTQPLAAEKLTPTTPSLPLQSQRQLLAMQIR</sequence>
<dbReference type="PhylomeDB" id="B4H376"/>